<dbReference type="EMBL" id="VMHM01000012">
    <property type="protein sequence ID" value="TSJ98158.1"/>
    <property type="molecule type" value="Genomic_DNA"/>
</dbReference>
<dbReference type="RefSeq" id="WP_086327332.1">
    <property type="nucleotide sequence ID" value="NZ_CAMLAP010000011.1"/>
</dbReference>
<evidence type="ECO:0000313" key="6">
    <source>
        <dbReference type="EMBL" id="TSJ98158.1"/>
    </source>
</evidence>
<dbReference type="GO" id="GO:0016853">
    <property type="term" value="F:isomerase activity"/>
    <property type="evidence" value="ECO:0007669"/>
    <property type="project" value="UniProtKB-UniRule"/>
</dbReference>
<dbReference type="Proteomes" id="UP000319483">
    <property type="component" value="Unassembled WGS sequence"/>
</dbReference>
<dbReference type="InterPro" id="IPR018191">
    <property type="entry name" value="4-OT"/>
</dbReference>
<dbReference type="AlphaFoldDB" id="A0A556SAL7"/>
<comment type="caution">
    <text evidence="6">The sequence shown here is derived from an EMBL/GenBank/DDBJ whole genome shotgun (WGS) entry which is preliminary data.</text>
</comment>
<feature type="active site" description="Proton acceptor; via imino nitrogen" evidence="3">
    <location>
        <position position="2"/>
    </location>
</feature>
<dbReference type="NCBIfam" id="NF002571">
    <property type="entry name" value="PRK02220.1"/>
    <property type="match status" value="1"/>
</dbReference>
<name>A0A556SAL7_9GAMM</name>
<protein>
    <recommendedName>
        <fullName evidence="4">Tautomerase</fullName>
        <ecNumber evidence="4">5.3.2.-</ecNumber>
    </recommendedName>
</protein>
<sequence>MPNVIIDFLEGRTVEQKREMAKRVTAAIAETLDCPPEVIQIIMHEISKDQVAYAGVLLSDKDLS</sequence>
<proteinExistence type="inferred from homology"/>
<dbReference type="SUPFAM" id="SSF55331">
    <property type="entry name" value="Tautomerase/MIF"/>
    <property type="match status" value="1"/>
</dbReference>
<dbReference type="PANTHER" id="PTHR35530:SF1">
    <property type="entry name" value="2-HYDROXYMUCONATE TAUTOMERASE"/>
    <property type="match status" value="1"/>
</dbReference>
<evidence type="ECO:0000256" key="1">
    <source>
        <dbReference type="ARBA" id="ARBA00006723"/>
    </source>
</evidence>
<dbReference type="PANTHER" id="PTHR35530">
    <property type="entry name" value="TAUTOMERASE-RELATED"/>
    <property type="match status" value="1"/>
</dbReference>
<evidence type="ECO:0000256" key="3">
    <source>
        <dbReference type="PIRSR" id="PIRSR618191-1"/>
    </source>
</evidence>
<dbReference type="InterPro" id="IPR004370">
    <property type="entry name" value="4-OT-like_dom"/>
</dbReference>
<dbReference type="Gene3D" id="3.30.429.10">
    <property type="entry name" value="Macrophage Migration Inhibitory Factor"/>
    <property type="match status" value="1"/>
</dbReference>
<dbReference type="InterPro" id="IPR014347">
    <property type="entry name" value="Tautomerase/MIF_sf"/>
</dbReference>
<keyword evidence="2 4" id="KW-0413">Isomerase</keyword>
<reference evidence="6 7" key="1">
    <citation type="submission" date="2019-07" db="EMBL/GenBank/DDBJ databases">
        <title>Gilliamella genomes.</title>
        <authorList>
            <person name="Zheng H."/>
        </authorList>
    </citation>
    <scope>NUCLEOTIDE SEQUENCE [LARGE SCALE GENOMIC DNA]</scope>
    <source>
        <strain evidence="6 7">W8127</strain>
    </source>
</reference>
<evidence type="ECO:0000259" key="5">
    <source>
        <dbReference type="Pfam" id="PF01361"/>
    </source>
</evidence>
<dbReference type="EC" id="5.3.2.-" evidence="4"/>
<dbReference type="NCBIfam" id="TIGR00013">
    <property type="entry name" value="taut"/>
    <property type="match status" value="1"/>
</dbReference>
<organism evidence="6 7">
    <name type="scientific">Gilliamella apicola</name>
    <dbReference type="NCBI Taxonomy" id="1196095"/>
    <lineage>
        <taxon>Bacteria</taxon>
        <taxon>Pseudomonadati</taxon>
        <taxon>Pseudomonadota</taxon>
        <taxon>Gammaproteobacteria</taxon>
        <taxon>Orbales</taxon>
        <taxon>Orbaceae</taxon>
        <taxon>Gilliamella</taxon>
    </lineage>
</organism>
<evidence type="ECO:0000313" key="7">
    <source>
        <dbReference type="Proteomes" id="UP000319483"/>
    </source>
</evidence>
<gene>
    <name evidence="6" type="ORF">FPQ15_09595</name>
</gene>
<feature type="domain" description="4-oxalocrotonate tautomerase-like" evidence="5">
    <location>
        <begin position="2"/>
        <end position="60"/>
    </location>
</feature>
<comment type="similarity">
    <text evidence="1 4">Belongs to the 4-oxalocrotonate tautomerase family.</text>
</comment>
<dbReference type="Pfam" id="PF01361">
    <property type="entry name" value="Tautomerase"/>
    <property type="match status" value="1"/>
</dbReference>
<accession>A0A556SAL7</accession>
<evidence type="ECO:0000256" key="4">
    <source>
        <dbReference type="RuleBase" id="RU362032"/>
    </source>
</evidence>
<evidence type="ECO:0000256" key="2">
    <source>
        <dbReference type="ARBA" id="ARBA00023235"/>
    </source>
</evidence>